<dbReference type="Proteomes" id="UP000092839">
    <property type="component" value="Chromosome"/>
</dbReference>
<dbReference type="RefSeq" id="WP_065727913.1">
    <property type="nucleotide sequence ID" value="NZ_CP016428.1"/>
</dbReference>
<dbReference type="KEGG" id="bic:LMTR13_11130"/>
<dbReference type="InterPro" id="IPR052922">
    <property type="entry name" value="Cytidylate_Kinase-2"/>
</dbReference>
<sequence>MQSCRIHVMGAPGAGVTSLGRALASTLAVPHHDTDDYFWLPTDPPYRHIRDVAERLKLMQDVFLPRAAWVLSGSLNGWGDVLIPNFDVVVFLTTPREIRLQRLRAREATLFGTEAVAPGGWRHAETEEFIEWASGYEEGNVSRTQAKHQAWLAELACPVLRMDGSRPLPELVAEVRGMIGGHGDGPE</sequence>
<dbReference type="InterPro" id="IPR027417">
    <property type="entry name" value="P-loop_NTPase"/>
</dbReference>
<dbReference type="AlphaFoldDB" id="A0A1B1UCZ9"/>
<evidence type="ECO:0000313" key="2">
    <source>
        <dbReference type="Proteomes" id="UP000092839"/>
    </source>
</evidence>
<dbReference type="PANTHER" id="PTHR37816:SF2">
    <property type="entry name" value="DNA TOPOLOGY MODULATION PROTEIN FLAR-RELATED PROTEIN"/>
    <property type="match status" value="1"/>
</dbReference>
<dbReference type="SUPFAM" id="SSF52540">
    <property type="entry name" value="P-loop containing nucleoside triphosphate hydrolases"/>
    <property type="match status" value="1"/>
</dbReference>
<proteinExistence type="predicted"/>
<dbReference type="NCBIfam" id="NF004861">
    <property type="entry name" value="PRK06217.1"/>
    <property type="match status" value="1"/>
</dbReference>
<protein>
    <recommendedName>
        <fullName evidence="3">Adenylate kinase</fullName>
    </recommendedName>
</protein>
<keyword evidence="2" id="KW-1185">Reference proteome</keyword>
<dbReference type="STRING" id="1274631.LMTR13_11130"/>
<name>A0A1B1UCZ9_9BRAD</name>
<dbReference type="PANTHER" id="PTHR37816">
    <property type="entry name" value="YALI0E33011P"/>
    <property type="match status" value="1"/>
</dbReference>
<evidence type="ECO:0000313" key="1">
    <source>
        <dbReference type="EMBL" id="ANW00637.1"/>
    </source>
</evidence>
<dbReference type="Gene3D" id="3.40.50.300">
    <property type="entry name" value="P-loop containing nucleotide triphosphate hydrolases"/>
    <property type="match status" value="1"/>
</dbReference>
<dbReference type="EMBL" id="CP016428">
    <property type="protein sequence ID" value="ANW00637.1"/>
    <property type="molecule type" value="Genomic_DNA"/>
</dbReference>
<organism evidence="1 2">
    <name type="scientific">Bradyrhizobium icense</name>
    <dbReference type="NCBI Taxonomy" id="1274631"/>
    <lineage>
        <taxon>Bacteria</taxon>
        <taxon>Pseudomonadati</taxon>
        <taxon>Pseudomonadota</taxon>
        <taxon>Alphaproteobacteria</taxon>
        <taxon>Hyphomicrobiales</taxon>
        <taxon>Nitrobacteraceae</taxon>
        <taxon>Bradyrhizobium</taxon>
    </lineage>
</organism>
<reference evidence="1 2" key="1">
    <citation type="submission" date="2016-07" db="EMBL/GenBank/DDBJ databases">
        <title>Complete genome sequence of Bradyrhizobium icense LMTR 13T, a potential inoculant strain isolated from lima bean (Phaseolus lunatus) in Peru.</title>
        <authorList>
            <person name="Ormeno-Orrillo E."/>
            <person name="Duran D."/>
            <person name="Rogel M.A."/>
            <person name="Rey L."/>
            <person name="Imperial J."/>
            <person name="Ruiz-Argueso T."/>
            <person name="Martinez-Romero E."/>
        </authorList>
    </citation>
    <scope>NUCLEOTIDE SEQUENCE [LARGE SCALE GENOMIC DNA]</scope>
    <source>
        <strain evidence="1 2">LMTR 13</strain>
    </source>
</reference>
<accession>A0A1B1UCZ9</accession>
<evidence type="ECO:0008006" key="3">
    <source>
        <dbReference type="Google" id="ProtNLM"/>
    </source>
</evidence>
<gene>
    <name evidence="1" type="ORF">LMTR13_11130</name>
</gene>
<dbReference type="OrthoDB" id="5508973at2"/>